<dbReference type="SMART" id="SM00260">
    <property type="entry name" value="CheW"/>
    <property type="match status" value="1"/>
</dbReference>
<dbReference type="SMART" id="SM00073">
    <property type="entry name" value="HPT"/>
    <property type="match status" value="1"/>
</dbReference>
<dbReference type="InterPro" id="IPR002545">
    <property type="entry name" value="CheW-lke_dom"/>
</dbReference>
<dbReference type="InterPro" id="IPR036890">
    <property type="entry name" value="HATPase_C_sf"/>
</dbReference>
<dbReference type="Gene3D" id="1.20.120.160">
    <property type="entry name" value="HPT domain"/>
    <property type="match status" value="1"/>
</dbReference>
<dbReference type="PRINTS" id="PR00344">
    <property type="entry name" value="BCTRLSENSOR"/>
</dbReference>
<dbReference type="SMART" id="SM01231">
    <property type="entry name" value="H-kinase_dim"/>
    <property type="match status" value="1"/>
</dbReference>
<dbReference type="InterPro" id="IPR003594">
    <property type="entry name" value="HATPase_dom"/>
</dbReference>
<dbReference type="PROSITE" id="PS50109">
    <property type="entry name" value="HIS_KIN"/>
    <property type="match status" value="1"/>
</dbReference>
<dbReference type="CDD" id="cd00731">
    <property type="entry name" value="CheA_reg"/>
    <property type="match status" value="1"/>
</dbReference>
<sequence length="647" mass="71895">MEISQYLSVFMDECQEHLLTLNQSLLELEHNPDSSGILDKIFRAAHTLKGASATMGFNKMADLTHAMEDVLSKLRAKEMSLTADMMNTLFEAVDLLEILTNKIGEGKEEDIEISGVVQELRHFVTADTAVVKVERRQKLQLRYLEAEKEQIAAAMDQGAKLYHVDVTLADDCLLKGARVFMVLREIEKKGTVIRSIPTVKELEDENFELRFIIGCVSAATAGEIHKAVYNISDVANVEVEEVPLDEIQLEKRVQDAADHDKTKISSNPTVRVEIRKLDDLMNLVAELVINRSRLESLGSTLRSKELNEVVEQVGRLTLDLRDSVLKARMVPVETVFSRFPRLVRDLSKELGKQIELEIFGGETELDRTVIDEIGDPLVHIIRNAIDHGIEGIEQRRATGKPEQGKITLNAYQEGNNVIITVTDDGRGFDPKRVREKALRLGLVSPEILSEMPDEQILDFTFLPGFSTADKVTDVSGRGVGMDVVKTKVDSLGGLVHIESELGEGSRIVIRLPLTLAIIQTLMVQLGKEIYAIPSSYIDQITSLNRTDIKRVRKQEVFMLRGEVIPLIRLQDVLEIPDAKNSYFDELDVVVLKVGERLIGCVVDGLLRQQDVVIKSLGGFLGAIKGIAGATILGDGRVALILDIRAVA</sequence>
<evidence type="ECO:0000259" key="13">
    <source>
        <dbReference type="PROSITE" id="PS50851"/>
    </source>
</evidence>
<dbReference type="RefSeq" id="WP_132014801.1">
    <property type="nucleotide sequence ID" value="NZ_SLUN01000015.1"/>
</dbReference>
<dbReference type="SUPFAM" id="SSF47226">
    <property type="entry name" value="Histidine-containing phosphotransfer domain, HPT domain"/>
    <property type="match status" value="1"/>
</dbReference>
<feature type="domain" description="CheW-like" evidence="13">
    <location>
        <begin position="517"/>
        <end position="647"/>
    </location>
</feature>
<dbReference type="GO" id="GO:0005737">
    <property type="term" value="C:cytoplasm"/>
    <property type="evidence" value="ECO:0007669"/>
    <property type="project" value="InterPro"/>
</dbReference>
<keyword evidence="4" id="KW-0145">Chemotaxis</keyword>
<dbReference type="Pfam" id="PF07194">
    <property type="entry name" value="P2"/>
    <property type="match status" value="1"/>
</dbReference>
<evidence type="ECO:0000256" key="3">
    <source>
        <dbReference type="ARBA" id="ARBA00021495"/>
    </source>
</evidence>
<evidence type="ECO:0000256" key="5">
    <source>
        <dbReference type="ARBA" id="ARBA00022553"/>
    </source>
</evidence>
<dbReference type="PROSITE" id="PS50894">
    <property type="entry name" value="HPT"/>
    <property type="match status" value="1"/>
</dbReference>
<feature type="domain" description="HPt" evidence="14">
    <location>
        <begin position="1"/>
        <end position="103"/>
    </location>
</feature>
<evidence type="ECO:0000256" key="4">
    <source>
        <dbReference type="ARBA" id="ARBA00022500"/>
    </source>
</evidence>
<dbReference type="SUPFAM" id="SSF47384">
    <property type="entry name" value="Homodimeric domain of signal transducing histidine kinase"/>
    <property type="match status" value="1"/>
</dbReference>
<dbReference type="EC" id="2.7.13.3" evidence="2"/>
<keyword evidence="10" id="KW-0902">Two-component regulatory system</keyword>
<dbReference type="InterPro" id="IPR008207">
    <property type="entry name" value="Sig_transdc_His_kin_Hpt_dom"/>
</dbReference>
<dbReference type="Gene3D" id="3.30.70.1110">
    <property type="entry name" value="Histidine kinase CheA-like, P2 response regulator-binding domain"/>
    <property type="match status" value="1"/>
</dbReference>
<evidence type="ECO:0000256" key="8">
    <source>
        <dbReference type="ARBA" id="ARBA00022777"/>
    </source>
</evidence>
<evidence type="ECO:0000313" key="15">
    <source>
        <dbReference type="EMBL" id="TCL66565.1"/>
    </source>
</evidence>
<dbReference type="Gene3D" id="3.30.565.10">
    <property type="entry name" value="Histidine kinase-like ATPase, C-terminal domain"/>
    <property type="match status" value="1"/>
</dbReference>
<dbReference type="Pfam" id="PF02895">
    <property type="entry name" value="H-kinase_dim"/>
    <property type="match status" value="1"/>
</dbReference>
<dbReference type="InterPro" id="IPR036641">
    <property type="entry name" value="HPT_dom_sf"/>
</dbReference>
<keyword evidence="5 11" id="KW-0597">Phosphoprotein</keyword>
<dbReference type="InterPro" id="IPR037052">
    <property type="entry name" value="CheA-like_P2_sf"/>
</dbReference>
<proteinExistence type="predicted"/>
<dbReference type="SUPFAM" id="SSF55052">
    <property type="entry name" value="CheY-binding domain of CheA"/>
    <property type="match status" value="1"/>
</dbReference>
<dbReference type="GO" id="GO:0005524">
    <property type="term" value="F:ATP binding"/>
    <property type="evidence" value="ECO:0007669"/>
    <property type="project" value="UniProtKB-KW"/>
</dbReference>
<keyword evidence="8 15" id="KW-0418">Kinase</keyword>
<dbReference type="Gene3D" id="2.30.30.40">
    <property type="entry name" value="SH3 Domains"/>
    <property type="match status" value="1"/>
</dbReference>
<dbReference type="PANTHER" id="PTHR43395">
    <property type="entry name" value="SENSOR HISTIDINE KINASE CHEA"/>
    <property type="match status" value="1"/>
</dbReference>
<evidence type="ECO:0000256" key="1">
    <source>
        <dbReference type="ARBA" id="ARBA00000085"/>
    </source>
</evidence>
<dbReference type="PANTHER" id="PTHR43395:SF1">
    <property type="entry name" value="CHEMOTAXIS PROTEIN CHEA"/>
    <property type="match status" value="1"/>
</dbReference>
<comment type="catalytic activity">
    <reaction evidence="1">
        <text>ATP + protein L-histidine = ADP + protein N-phospho-L-histidine.</text>
        <dbReference type="EC" id="2.7.13.3"/>
    </reaction>
</comment>
<dbReference type="InterPro" id="IPR010808">
    <property type="entry name" value="CheA_P2-bd"/>
</dbReference>
<dbReference type="CDD" id="cd00088">
    <property type="entry name" value="HPT"/>
    <property type="match status" value="1"/>
</dbReference>
<dbReference type="Pfam" id="PF02518">
    <property type="entry name" value="HATPase_c"/>
    <property type="match status" value="1"/>
</dbReference>
<keyword evidence="16" id="KW-1185">Reference proteome</keyword>
<dbReference type="SMART" id="SM00387">
    <property type="entry name" value="HATPase_c"/>
    <property type="match status" value="1"/>
</dbReference>
<evidence type="ECO:0000256" key="10">
    <source>
        <dbReference type="ARBA" id="ARBA00023012"/>
    </source>
</evidence>
<evidence type="ECO:0000259" key="14">
    <source>
        <dbReference type="PROSITE" id="PS50894"/>
    </source>
</evidence>
<reference evidence="15 16" key="1">
    <citation type="submission" date="2019-03" db="EMBL/GenBank/DDBJ databases">
        <title>Genomic Encyclopedia of Type Strains, Phase IV (KMG-IV): sequencing the most valuable type-strain genomes for metagenomic binning, comparative biology and taxonomic classification.</title>
        <authorList>
            <person name="Goeker M."/>
        </authorList>
    </citation>
    <scope>NUCLEOTIDE SEQUENCE [LARGE SCALE GENOMIC DNA]</scope>
    <source>
        <strain evidence="15 16">LX-B</strain>
    </source>
</reference>
<keyword evidence="9" id="KW-0067">ATP-binding</keyword>
<dbReference type="OrthoDB" id="9803176at2"/>
<dbReference type="AlphaFoldDB" id="A0A4R1RK58"/>
<dbReference type="Pfam" id="PF01627">
    <property type="entry name" value="Hpt"/>
    <property type="match status" value="1"/>
</dbReference>
<dbReference type="InterPro" id="IPR036097">
    <property type="entry name" value="HisK_dim/P_sf"/>
</dbReference>
<evidence type="ECO:0000259" key="12">
    <source>
        <dbReference type="PROSITE" id="PS50109"/>
    </source>
</evidence>
<dbReference type="InterPro" id="IPR004105">
    <property type="entry name" value="CheA-like_dim"/>
</dbReference>
<comment type="caution">
    <text evidence="15">The sequence shown here is derived from an EMBL/GenBank/DDBJ whole genome shotgun (WGS) entry which is preliminary data.</text>
</comment>
<dbReference type="Proteomes" id="UP000295008">
    <property type="component" value="Unassembled WGS sequence"/>
</dbReference>
<evidence type="ECO:0000256" key="6">
    <source>
        <dbReference type="ARBA" id="ARBA00022679"/>
    </source>
</evidence>
<dbReference type="Gene3D" id="1.10.287.560">
    <property type="entry name" value="Histidine kinase CheA-like, homodimeric domain"/>
    <property type="match status" value="1"/>
</dbReference>
<dbReference type="InterPro" id="IPR004358">
    <property type="entry name" value="Sig_transdc_His_kin-like_C"/>
</dbReference>
<evidence type="ECO:0000313" key="16">
    <source>
        <dbReference type="Proteomes" id="UP000295008"/>
    </source>
</evidence>
<evidence type="ECO:0000256" key="11">
    <source>
        <dbReference type="PROSITE-ProRule" id="PRU00110"/>
    </source>
</evidence>
<feature type="domain" description="Histidine kinase" evidence="12">
    <location>
        <begin position="269"/>
        <end position="515"/>
    </location>
</feature>
<dbReference type="CDD" id="cd16916">
    <property type="entry name" value="HATPase_CheA-like"/>
    <property type="match status" value="1"/>
</dbReference>
<dbReference type="PROSITE" id="PS50851">
    <property type="entry name" value="CHEW"/>
    <property type="match status" value="1"/>
</dbReference>
<dbReference type="EMBL" id="SLUN01000015">
    <property type="protein sequence ID" value="TCL66565.1"/>
    <property type="molecule type" value="Genomic_DNA"/>
</dbReference>
<dbReference type="InterPro" id="IPR005467">
    <property type="entry name" value="His_kinase_dom"/>
</dbReference>
<feature type="modified residue" description="Phosphohistidine" evidence="11">
    <location>
        <position position="46"/>
    </location>
</feature>
<dbReference type="GO" id="GO:0006935">
    <property type="term" value="P:chemotaxis"/>
    <property type="evidence" value="ECO:0007669"/>
    <property type="project" value="UniProtKB-KW"/>
</dbReference>
<dbReference type="Pfam" id="PF01584">
    <property type="entry name" value="CheW"/>
    <property type="match status" value="1"/>
</dbReference>
<evidence type="ECO:0000256" key="2">
    <source>
        <dbReference type="ARBA" id="ARBA00012438"/>
    </source>
</evidence>
<dbReference type="FunFam" id="3.30.565.10:FF:000016">
    <property type="entry name" value="Chemotaxis protein CheA, putative"/>
    <property type="match status" value="1"/>
</dbReference>
<dbReference type="InterPro" id="IPR037006">
    <property type="entry name" value="CheA-like_homodim_sf"/>
</dbReference>
<dbReference type="SUPFAM" id="SSF55874">
    <property type="entry name" value="ATPase domain of HSP90 chaperone/DNA topoisomerase II/histidine kinase"/>
    <property type="match status" value="1"/>
</dbReference>
<evidence type="ECO:0000256" key="9">
    <source>
        <dbReference type="ARBA" id="ARBA00022840"/>
    </source>
</evidence>
<organism evidence="15 16">
    <name type="scientific">Hydrogenispora ethanolica</name>
    <dbReference type="NCBI Taxonomy" id="1082276"/>
    <lineage>
        <taxon>Bacteria</taxon>
        <taxon>Bacillati</taxon>
        <taxon>Bacillota</taxon>
        <taxon>Hydrogenispora</taxon>
    </lineage>
</organism>
<dbReference type="InterPro" id="IPR051315">
    <property type="entry name" value="Bact_Chemotaxis_CheA"/>
</dbReference>
<keyword evidence="6" id="KW-0808">Transferase</keyword>
<evidence type="ECO:0000256" key="7">
    <source>
        <dbReference type="ARBA" id="ARBA00022741"/>
    </source>
</evidence>
<dbReference type="SUPFAM" id="SSF50341">
    <property type="entry name" value="CheW-like"/>
    <property type="match status" value="1"/>
</dbReference>
<dbReference type="GO" id="GO:0000155">
    <property type="term" value="F:phosphorelay sensor kinase activity"/>
    <property type="evidence" value="ECO:0007669"/>
    <property type="project" value="InterPro"/>
</dbReference>
<dbReference type="InterPro" id="IPR035891">
    <property type="entry name" value="CheY-binding_CheA"/>
</dbReference>
<name>A0A4R1RK58_HYDET</name>
<protein>
    <recommendedName>
        <fullName evidence="3">Chemotaxis protein CheA</fullName>
        <ecNumber evidence="2">2.7.13.3</ecNumber>
    </recommendedName>
</protein>
<keyword evidence="7" id="KW-0547">Nucleotide-binding</keyword>
<accession>A0A4R1RK58</accession>
<gene>
    <name evidence="15" type="ORF">EDC14_1015108</name>
</gene>
<dbReference type="InterPro" id="IPR036061">
    <property type="entry name" value="CheW-like_dom_sf"/>
</dbReference>